<organism evidence="2 3">
    <name type="scientific">Bacillus spizizenii</name>
    <name type="common">Bacillus subtilis subsp. spizizenii</name>
    <dbReference type="NCBI Taxonomy" id="96241"/>
    <lineage>
        <taxon>Bacteria</taxon>
        <taxon>Bacillati</taxon>
        <taxon>Bacillota</taxon>
        <taxon>Bacilli</taxon>
        <taxon>Bacillales</taxon>
        <taxon>Bacillaceae</taxon>
        <taxon>Bacillus</taxon>
    </lineage>
</organism>
<accession>A0A9Q4HC51</accession>
<evidence type="ECO:0000259" key="1">
    <source>
        <dbReference type="Pfam" id="PF08808"/>
    </source>
</evidence>
<dbReference type="Proteomes" id="UP001070352">
    <property type="component" value="Unassembled WGS sequence"/>
</dbReference>
<proteinExistence type="predicted"/>
<dbReference type="InterPro" id="IPR014914">
    <property type="entry name" value="RES_dom"/>
</dbReference>
<evidence type="ECO:0000313" key="3">
    <source>
        <dbReference type="Proteomes" id="UP001070352"/>
    </source>
</evidence>
<feature type="domain" description="RES" evidence="1">
    <location>
        <begin position="210"/>
        <end position="357"/>
    </location>
</feature>
<reference evidence="2" key="1">
    <citation type="submission" date="2022-02" db="EMBL/GenBank/DDBJ databases">
        <title>Crop Bioprotection Bacillus Genome Sequencing.</title>
        <authorList>
            <person name="Dunlap C."/>
        </authorList>
    </citation>
    <scope>NUCLEOTIDE SEQUENCE</scope>
    <source>
        <strain evidence="2">M18B4</strain>
    </source>
</reference>
<dbReference type="Pfam" id="PF08808">
    <property type="entry name" value="RES"/>
    <property type="match status" value="1"/>
</dbReference>
<name>A0A9Q4HC51_BACSC</name>
<protein>
    <submittedName>
        <fullName evidence="2">RES domain-containing protein</fullName>
    </submittedName>
</protein>
<dbReference type="AlphaFoldDB" id="A0A9Q4HC51"/>
<comment type="caution">
    <text evidence="2">The sequence shown here is derived from an EMBL/GenBank/DDBJ whole genome shotgun (WGS) entry which is preliminary data.</text>
</comment>
<sequence>MDLYRKAKRLKKELSKHEEINDSLKELAFDIFKELTVKPEFTDKNTNEVIGEEKINTNTFSNKERLDILIEWTIEIDPILSFIIDKCDIPIERTGGGDLDAFMENVYTEYIEELHKLPNRKSFDSSKITKIESFAQQITKTIELYLDGYVHLAYAEFDKGMNIFSEEVNIEEMLLYNIDSIRTPCKFFRMRTSNTEVFSKDDMFHIPFEKRGIIRTNRFSIPGFPCLYLGSSSLVCWEELGRPDLNTTYTSVFHLKDEDIKILDLSVSPKELADNLKKFFEITFRRKIYKFNAYFMTWILISACLIRVKNQKDIFKPEYIIPQFLLEWIKQTSEYSGICYLSSKTNRHKVKNYMLYKNYAIPVKQRRDTGYCSILRNMFKISTPIAWQTYQICKHTSEALPIKNPLYPEKRVQFIEGINIDYESSDFGKLEALLIRSLNNSKQ</sequence>
<gene>
    <name evidence="2" type="ORF">MOC45_20075</name>
</gene>
<dbReference type="EMBL" id="JALANJ010000044">
    <property type="protein sequence ID" value="MCY8122854.1"/>
    <property type="molecule type" value="Genomic_DNA"/>
</dbReference>
<evidence type="ECO:0000313" key="2">
    <source>
        <dbReference type="EMBL" id="MCY8122854.1"/>
    </source>
</evidence>